<organism evidence="1 2">
    <name type="scientific">Emticicia aquatilis</name>
    <dbReference type="NCBI Taxonomy" id="1537369"/>
    <lineage>
        <taxon>Bacteria</taxon>
        <taxon>Pseudomonadati</taxon>
        <taxon>Bacteroidota</taxon>
        <taxon>Cytophagia</taxon>
        <taxon>Cytophagales</taxon>
        <taxon>Leadbetterellaceae</taxon>
        <taxon>Emticicia</taxon>
    </lineage>
</organism>
<protein>
    <submittedName>
        <fullName evidence="1">Uncharacterized protein</fullName>
    </submittedName>
</protein>
<evidence type="ECO:0000313" key="2">
    <source>
        <dbReference type="Proteomes" id="UP000609064"/>
    </source>
</evidence>
<reference evidence="1" key="1">
    <citation type="journal article" date="2014" name="Int. J. Syst. Evol. Microbiol.">
        <title>Complete genome sequence of Corynebacterium casei LMG S-19264T (=DSM 44701T), isolated from a smear-ripened cheese.</title>
        <authorList>
            <consortium name="US DOE Joint Genome Institute (JGI-PGF)"/>
            <person name="Walter F."/>
            <person name="Albersmeier A."/>
            <person name="Kalinowski J."/>
            <person name="Ruckert C."/>
        </authorList>
    </citation>
    <scope>NUCLEOTIDE SEQUENCE</scope>
    <source>
        <strain evidence="1">CGMCC 1.15958</strain>
    </source>
</reference>
<dbReference type="AlphaFoldDB" id="A0A916Z180"/>
<reference evidence="1" key="2">
    <citation type="submission" date="2020-09" db="EMBL/GenBank/DDBJ databases">
        <authorList>
            <person name="Sun Q."/>
            <person name="Zhou Y."/>
        </authorList>
    </citation>
    <scope>NUCLEOTIDE SEQUENCE</scope>
    <source>
        <strain evidence="1">CGMCC 1.15958</strain>
    </source>
</reference>
<accession>A0A916Z180</accession>
<comment type="caution">
    <text evidence="1">The sequence shown here is derived from an EMBL/GenBank/DDBJ whole genome shotgun (WGS) entry which is preliminary data.</text>
</comment>
<proteinExistence type="predicted"/>
<name>A0A916Z180_9BACT</name>
<sequence>MISLNKINEKFFMPRRTSINDIQEITDLNNLERIVQDKRNDKRADAKKNRRNRHYTKVLIKYQLKDGLTIDEA</sequence>
<evidence type="ECO:0000313" key="1">
    <source>
        <dbReference type="EMBL" id="GGD71464.1"/>
    </source>
</evidence>
<gene>
    <name evidence="1" type="ORF">GCM10011514_39450</name>
</gene>
<keyword evidence="2" id="KW-1185">Reference proteome</keyword>
<dbReference type="Proteomes" id="UP000609064">
    <property type="component" value="Unassembled WGS sequence"/>
</dbReference>
<dbReference type="EMBL" id="BMKK01000009">
    <property type="protein sequence ID" value="GGD71464.1"/>
    <property type="molecule type" value="Genomic_DNA"/>
</dbReference>